<dbReference type="PROSITE" id="PS50110">
    <property type="entry name" value="RESPONSE_REGULATORY"/>
    <property type="match status" value="1"/>
</dbReference>
<dbReference type="Pfam" id="PF00072">
    <property type="entry name" value="Response_reg"/>
    <property type="match status" value="1"/>
</dbReference>
<dbReference type="SMART" id="SM00448">
    <property type="entry name" value="REC"/>
    <property type="match status" value="1"/>
</dbReference>
<keyword evidence="2" id="KW-0902">Two-component regulatory system</keyword>
<organism evidence="5 6">
    <name type="scientific">Candidatus Thiomargarita nelsonii</name>
    <dbReference type="NCBI Taxonomy" id="1003181"/>
    <lineage>
        <taxon>Bacteria</taxon>
        <taxon>Pseudomonadati</taxon>
        <taxon>Pseudomonadota</taxon>
        <taxon>Gammaproteobacteria</taxon>
        <taxon>Thiotrichales</taxon>
        <taxon>Thiotrichaceae</taxon>
        <taxon>Thiomargarita</taxon>
    </lineage>
</organism>
<evidence type="ECO:0000259" key="4">
    <source>
        <dbReference type="PROSITE" id="PS50110"/>
    </source>
</evidence>
<evidence type="ECO:0000256" key="1">
    <source>
        <dbReference type="ARBA" id="ARBA00022553"/>
    </source>
</evidence>
<reference evidence="5 6" key="1">
    <citation type="submission" date="2016-05" db="EMBL/GenBank/DDBJ databases">
        <title>Single-cell genome of chain-forming Candidatus Thiomargarita nelsonii and comparison to other large sulfur-oxidizing bacteria.</title>
        <authorList>
            <person name="Winkel M."/>
            <person name="Salman V."/>
            <person name="Woyke T."/>
            <person name="Schulz-Vogt H."/>
            <person name="Richter M."/>
            <person name="Flood B."/>
            <person name="Bailey J."/>
            <person name="Amann R."/>
            <person name="Mussmann M."/>
        </authorList>
    </citation>
    <scope>NUCLEOTIDE SEQUENCE [LARGE SCALE GENOMIC DNA]</scope>
    <source>
        <strain evidence="5 6">THI036</strain>
    </source>
</reference>
<dbReference type="InterPro" id="IPR001789">
    <property type="entry name" value="Sig_transdc_resp-reg_receiver"/>
</dbReference>
<comment type="caution">
    <text evidence="5">The sequence shown here is derived from an EMBL/GenBank/DDBJ whole genome shotgun (WGS) entry which is preliminary data.</text>
</comment>
<evidence type="ECO:0000313" key="5">
    <source>
        <dbReference type="EMBL" id="OAD20913.1"/>
    </source>
</evidence>
<accession>A0A176RYN7</accession>
<evidence type="ECO:0000256" key="3">
    <source>
        <dbReference type="PROSITE-ProRule" id="PRU00169"/>
    </source>
</evidence>
<dbReference type="AlphaFoldDB" id="A0A176RYN7"/>
<evidence type="ECO:0000313" key="6">
    <source>
        <dbReference type="Proteomes" id="UP000076962"/>
    </source>
</evidence>
<dbReference type="Proteomes" id="UP000076962">
    <property type="component" value="Unassembled WGS sequence"/>
</dbReference>
<dbReference type="PANTHER" id="PTHR45339">
    <property type="entry name" value="HYBRID SIGNAL TRANSDUCTION HISTIDINE KINASE J"/>
    <property type="match status" value="1"/>
</dbReference>
<dbReference type="Gene3D" id="3.40.50.2300">
    <property type="match status" value="1"/>
</dbReference>
<dbReference type="EMBL" id="LUTY01002009">
    <property type="protein sequence ID" value="OAD20913.1"/>
    <property type="molecule type" value="Genomic_DNA"/>
</dbReference>
<dbReference type="CDD" id="cd17546">
    <property type="entry name" value="REC_hyHK_CKI1_RcsC-like"/>
    <property type="match status" value="1"/>
</dbReference>
<protein>
    <submittedName>
        <fullName evidence="5">Response regulator receiver</fullName>
    </submittedName>
</protein>
<evidence type="ECO:0000256" key="2">
    <source>
        <dbReference type="ARBA" id="ARBA00023012"/>
    </source>
</evidence>
<dbReference type="GO" id="GO:0000160">
    <property type="term" value="P:phosphorelay signal transduction system"/>
    <property type="evidence" value="ECO:0007669"/>
    <property type="project" value="UniProtKB-KW"/>
</dbReference>
<proteinExistence type="predicted"/>
<feature type="modified residue" description="4-aspartylphosphate" evidence="3">
    <location>
        <position position="150"/>
    </location>
</feature>
<gene>
    <name evidence="5" type="ORF">THIOM_003349</name>
</gene>
<feature type="domain" description="Response regulatory" evidence="4">
    <location>
        <begin position="100"/>
        <end position="201"/>
    </location>
</feature>
<name>A0A176RYN7_9GAMM</name>
<dbReference type="InterPro" id="IPR011006">
    <property type="entry name" value="CheY-like_superfamily"/>
</dbReference>
<keyword evidence="1 3" id="KW-0597">Phosphoprotein</keyword>
<keyword evidence="6" id="KW-1185">Reference proteome</keyword>
<feature type="non-terminal residue" evidence="5">
    <location>
        <position position="201"/>
    </location>
</feature>
<sequence length="201" mass="23028">MLDVDAEPGEGFQLLEQLYQNERLSQNPVIIYAERELSLDEQALLQRVGERLTVKEVRSQARLLDEAILFLHQVESKLAPDKQQMLQHMHEKKAIFKDKKILLVDDDVRNVFALVSMLEEKQMEVIVGENGVEALALLSQESDIDLVIMDIMMPEMDGYETMRKIREQSRFHQLPIIALTAKAMKGDKSKCIEAGANDYLT</sequence>
<dbReference type="SUPFAM" id="SSF52172">
    <property type="entry name" value="CheY-like"/>
    <property type="match status" value="1"/>
</dbReference>
<dbReference type="PANTHER" id="PTHR45339:SF1">
    <property type="entry name" value="HYBRID SIGNAL TRANSDUCTION HISTIDINE KINASE J"/>
    <property type="match status" value="1"/>
</dbReference>